<name>A0AB34K051_PRYPA</name>
<accession>A0AB34K051</accession>
<proteinExistence type="predicted"/>
<gene>
    <name evidence="1" type="ORF">AB1Y20_015414</name>
</gene>
<protein>
    <submittedName>
        <fullName evidence="1">Uncharacterized protein</fullName>
    </submittedName>
</protein>
<reference evidence="1 2" key="1">
    <citation type="journal article" date="2024" name="Science">
        <title>Giant polyketide synthase enzymes in the biosynthesis of giant marine polyether toxins.</title>
        <authorList>
            <person name="Fallon T.R."/>
            <person name="Shende V.V."/>
            <person name="Wierzbicki I.H."/>
            <person name="Pendleton A.L."/>
            <person name="Watervoot N.F."/>
            <person name="Auber R.P."/>
            <person name="Gonzalez D.J."/>
            <person name="Wisecaver J.H."/>
            <person name="Moore B.S."/>
        </authorList>
    </citation>
    <scope>NUCLEOTIDE SEQUENCE [LARGE SCALE GENOMIC DNA]</scope>
    <source>
        <strain evidence="1 2">12B1</strain>
    </source>
</reference>
<sequence>MRRWDFVAAYLQGSLEDGEVISGRRWAVGGAAPAVRPALGRRWAPRRRPEAGAGAALRRPEAGAGAALGAAAPAGGRPWAALRRPEAGAGTALGAGAALGAAAPAGGRRWGGTGRWAPLPVVAPQCPVRHCLHYG</sequence>
<evidence type="ECO:0000313" key="1">
    <source>
        <dbReference type="EMBL" id="KAL1526717.1"/>
    </source>
</evidence>
<dbReference type="Proteomes" id="UP001515480">
    <property type="component" value="Unassembled WGS sequence"/>
</dbReference>
<evidence type="ECO:0000313" key="2">
    <source>
        <dbReference type="Proteomes" id="UP001515480"/>
    </source>
</evidence>
<dbReference type="AlphaFoldDB" id="A0AB34K051"/>
<dbReference type="EMBL" id="JBGBPQ010000003">
    <property type="protein sequence ID" value="KAL1526717.1"/>
    <property type="molecule type" value="Genomic_DNA"/>
</dbReference>
<keyword evidence="2" id="KW-1185">Reference proteome</keyword>
<comment type="caution">
    <text evidence="1">The sequence shown here is derived from an EMBL/GenBank/DDBJ whole genome shotgun (WGS) entry which is preliminary data.</text>
</comment>
<organism evidence="1 2">
    <name type="scientific">Prymnesium parvum</name>
    <name type="common">Toxic golden alga</name>
    <dbReference type="NCBI Taxonomy" id="97485"/>
    <lineage>
        <taxon>Eukaryota</taxon>
        <taxon>Haptista</taxon>
        <taxon>Haptophyta</taxon>
        <taxon>Prymnesiophyceae</taxon>
        <taxon>Prymnesiales</taxon>
        <taxon>Prymnesiaceae</taxon>
        <taxon>Prymnesium</taxon>
    </lineage>
</organism>